<evidence type="ECO:0000256" key="2">
    <source>
        <dbReference type="ARBA" id="ARBA00006275"/>
    </source>
</evidence>
<dbReference type="EMBL" id="JAPOHD010000002">
    <property type="protein sequence ID" value="MCY1718792.1"/>
    <property type="molecule type" value="Genomic_DNA"/>
</dbReference>
<feature type="chain" id="PRO_5040783017" evidence="6">
    <location>
        <begin position="21"/>
        <end position="638"/>
    </location>
</feature>
<evidence type="ECO:0000256" key="3">
    <source>
        <dbReference type="ARBA" id="ARBA00022729"/>
    </source>
</evidence>
<dbReference type="GO" id="GO:0009279">
    <property type="term" value="C:cell outer membrane"/>
    <property type="evidence" value="ECO:0007669"/>
    <property type="project" value="UniProtKB-SubCell"/>
</dbReference>
<evidence type="ECO:0000313" key="9">
    <source>
        <dbReference type="EMBL" id="MCY1718792.1"/>
    </source>
</evidence>
<feature type="domain" description="SusD-like N-terminal" evidence="8">
    <location>
        <begin position="92"/>
        <end position="226"/>
    </location>
</feature>
<feature type="signal peptide" evidence="6">
    <location>
        <begin position="1"/>
        <end position="20"/>
    </location>
</feature>
<dbReference type="Gene3D" id="1.25.40.390">
    <property type="match status" value="1"/>
</dbReference>
<dbReference type="InterPro" id="IPR012944">
    <property type="entry name" value="SusD_RagB_dom"/>
</dbReference>
<keyword evidence="10" id="KW-1185">Reference proteome</keyword>
<dbReference type="Pfam" id="PF07980">
    <property type="entry name" value="SusD_RagB"/>
    <property type="match status" value="1"/>
</dbReference>
<protein>
    <submittedName>
        <fullName evidence="9">RagB/SusD family nutrient uptake outer membrane protein</fullName>
    </submittedName>
</protein>
<evidence type="ECO:0000259" key="8">
    <source>
        <dbReference type="Pfam" id="PF14322"/>
    </source>
</evidence>
<comment type="subcellular location">
    <subcellularLocation>
        <location evidence="1">Cell outer membrane</location>
    </subcellularLocation>
</comment>
<dbReference type="InterPro" id="IPR011990">
    <property type="entry name" value="TPR-like_helical_dom_sf"/>
</dbReference>
<keyword evidence="3 6" id="KW-0732">Signal</keyword>
<evidence type="ECO:0000256" key="4">
    <source>
        <dbReference type="ARBA" id="ARBA00023136"/>
    </source>
</evidence>
<sequence>MKLKKYILYILILAFTGCNDSFLDYTPKTSLTEKTAFLSYNNFKTYAWGLYGIFTDPSMRQYIGHTQGVSSPPKGDVYANYLYYSSGTDVQNNVWQWNTISSTTNTDDTWDFAYIRKVNIMLQNIDGSEMSEKEKEHWRSVGLFFRSYRYFELLARYSDVPWIENVLSDEDTDILYGPRTSRDKVAANILRDLKYAEENIYVDGEGAGSNTINQNTVRALMSRFCLFEGTWRKYHSLGNSETYLNECERVSKNLIDSYPTIAANYVEVWTSDDLSKVPGMILYKELAADLEMSTFPRAERGGGHKAAMHARTVGRYLCQDGKPISTSLMYEGAGAAATVNDEFKNRDHRLYWRCVPPYKTNKGNGVAVTAENKDSWWTEGMDPKDRYYIDYMNSINDQFHQFPLHTWQPQFLSRIPMIQTSSNSWGPMRNYGGYYLYMYYSTYNESAIQAGGRFAVTDCPIFHIEEIMLNYAEVEYELGKFSQGVADLTINKLRQRANVANMVVGEINDAFDPDRDPQVEAMVWEIRRERMVELMGEGFGFYDIRRWNRAEYFMNQRPLGVRVAEAEKSDYFGNASKFVTASDIDPDASVNADDVGRVVCVGDFVKQGKGWQNHYNLNPIPKTQLILNEALEQNSGWE</sequence>
<dbReference type="AlphaFoldDB" id="A0A9X3F2V4"/>
<name>A0A9X3F2V4_9BACT</name>
<comment type="similarity">
    <text evidence="2">Belongs to the SusD family.</text>
</comment>
<keyword evidence="4" id="KW-0472">Membrane</keyword>
<organism evidence="9 10">
    <name type="scientific">Draconibacterium aestuarii</name>
    <dbReference type="NCBI Taxonomy" id="2998507"/>
    <lineage>
        <taxon>Bacteria</taxon>
        <taxon>Pseudomonadati</taxon>
        <taxon>Bacteroidota</taxon>
        <taxon>Bacteroidia</taxon>
        <taxon>Marinilabiliales</taxon>
        <taxon>Prolixibacteraceae</taxon>
        <taxon>Draconibacterium</taxon>
    </lineage>
</organism>
<gene>
    <name evidence="9" type="ORF">OU798_00455</name>
</gene>
<evidence type="ECO:0000256" key="5">
    <source>
        <dbReference type="ARBA" id="ARBA00023237"/>
    </source>
</evidence>
<feature type="domain" description="RagB/SusD" evidence="7">
    <location>
        <begin position="299"/>
        <end position="637"/>
    </location>
</feature>
<accession>A0A9X3F2V4</accession>
<evidence type="ECO:0000259" key="7">
    <source>
        <dbReference type="Pfam" id="PF07980"/>
    </source>
</evidence>
<dbReference type="Pfam" id="PF14322">
    <property type="entry name" value="SusD-like_3"/>
    <property type="match status" value="1"/>
</dbReference>
<evidence type="ECO:0000256" key="6">
    <source>
        <dbReference type="SAM" id="SignalP"/>
    </source>
</evidence>
<dbReference type="RefSeq" id="WP_343331131.1">
    <property type="nucleotide sequence ID" value="NZ_JAPOHD010000002.1"/>
</dbReference>
<reference evidence="9" key="1">
    <citation type="submission" date="2022-11" db="EMBL/GenBank/DDBJ databases">
        <title>Marilongibacter aestuarii gen. nov., sp. nov., isolated from tidal flat sediment.</title>
        <authorList>
            <person name="Jiayan W."/>
        </authorList>
    </citation>
    <scope>NUCLEOTIDE SEQUENCE</scope>
    <source>
        <strain evidence="9">Z1-6</strain>
    </source>
</reference>
<dbReference type="InterPro" id="IPR033985">
    <property type="entry name" value="SusD-like_N"/>
</dbReference>
<evidence type="ECO:0000256" key="1">
    <source>
        <dbReference type="ARBA" id="ARBA00004442"/>
    </source>
</evidence>
<dbReference type="SUPFAM" id="SSF48452">
    <property type="entry name" value="TPR-like"/>
    <property type="match status" value="1"/>
</dbReference>
<comment type="caution">
    <text evidence="9">The sequence shown here is derived from an EMBL/GenBank/DDBJ whole genome shotgun (WGS) entry which is preliminary data.</text>
</comment>
<proteinExistence type="inferred from homology"/>
<dbReference type="PROSITE" id="PS51257">
    <property type="entry name" value="PROKAR_LIPOPROTEIN"/>
    <property type="match status" value="1"/>
</dbReference>
<dbReference type="Proteomes" id="UP001145087">
    <property type="component" value="Unassembled WGS sequence"/>
</dbReference>
<evidence type="ECO:0000313" key="10">
    <source>
        <dbReference type="Proteomes" id="UP001145087"/>
    </source>
</evidence>
<keyword evidence="5" id="KW-0998">Cell outer membrane</keyword>